<feature type="compositionally biased region" description="Acidic residues" evidence="11">
    <location>
        <begin position="1341"/>
        <end position="1350"/>
    </location>
</feature>
<dbReference type="SMART" id="SM00220">
    <property type="entry name" value="S_TKc"/>
    <property type="match status" value="1"/>
</dbReference>
<feature type="region of interest" description="Disordered" evidence="11">
    <location>
        <begin position="1261"/>
        <end position="1444"/>
    </location>
</feature>
<feature type="compositionally biased region" description="Polar residues" evidence="11">
    <location>
        <begin position="432"/>
        <end position="445"/>
    </location>
</feature>
<feature type="region of interest" description="Disordered" evidence="11">
    <location>
        <begin position="1678"/>
        <end position="1707"/>
    </location>
</feature>
<proteinExistence type="inferred from homology"/>
<evidence type="ECO:0000256" key="1">
    <source>
        <dbReference type="ARBA" id="ARBA00006529"/>
    </source>
</evidence>
<keyword evidence="5 10" id="KW-0547">Nucleotide-binding</keyword>
<dbReference type="FunFam" id="1.10.510.10:FF:000182">
    <property type="entry name" value="MAP kinase kinase kinase mkh1"/>
    <property type="match status" value="1"/>
</dbReference>
<feature type="region of interest" description="Disordered" evidence="11">
    <location>
        <begin position="2125"/>
        <end position="2151"/>
    </location>
</feature>
<evidence type="ECO:0000256" key="10">
    <source>
        <dbReference type="PROSITE-ProRule" id="PRU10141"/>
    </source>
</evidence>
<comment type="similarity">
    <text evidence="1">Belongs to the protein kinase superfamily. STE Ser/Thr protein kinase family. MAP kinase kinase kinase subfamily.</text>
</comment>
<evidence type="ECO:0000256" key="3">
    <source>
        <dbReference type="ARBA" id="ARBA00022527"/>
    </source>
</evidence>
<feature type="compositionally biased region" description="Polar residues" evidence="11">
    <location>
        <begin position="1409"/>
        <end position="1444"/>
    </location>
</feature>
<keyword evidence="7 10" id="KW-0067">ATP-binding</keyword>
<feature type="compositionally biased region" description="Low complexity" evidence="11">
    <location>
        <begin position="977"/>
        <end position="996"/>
    </location>
</feature>
<feature type="compositionally biased region" description="Polar residues" evidence="11">
    <location>
        <begin position="208"/>
        <end position="238"/>
    </location>
</feature>
<evidence type="ECO:0000313" key="15">
    <source>
        <dbReference type="Proteomes" id="UP000398389"/>
    </source>
</evidence>
<feature type="compositionally biased region" description="Low complexity" evidence="11">
    <location>
        <begin position="1678"/>
        <end position="1689"/>
    </location>
</feature>
<feature type="binding site" evidence="10">
    <location>
        <position position="1861"/>
    </location>
    <ligand>
        <name>ATP</name>
        <dbReference type="ChEBI" id="CHEBI:30616"/>
    </ligand>
</feature>
<evidence type="ECO:0000256" key="11">
    <source>
        <dbReference type="SAM" id="MobiDB-lite"/>
    </source>
</evidence>
<feature type="compositionally biased region" description="Pro residues" evidence="11">
    <location>
        <begin position="1386"/>
        <end position="1401"/>
    </location>
</feature>
<feature type="compositionally biased region" description="Basic and acidic residues" evidence="11">
    <location>
        <begin position="1108"/>
        <end position="1123"/>
    </location>
</feature>
<feature type="compositionally biased region" description="Basic residues" evidence="11">
    <location>
        <begin position="1062"/>
        <end position="1071"/>
    </location>
</feature>
<dbReference type="EMBL" id="CABVLU010000001">
    <property type="protein sequence ID" value="VVT45616.1"/>
    <property type="molecule type" value="Genomic_DNA"/>
</dbReference>
<feature type="compositionally biased region" description="Polar residues" evidence="11">
    <location>
        <begin position="93"/>
        <end position="121"/>
    </location>
</feature>
<dbReference type="SUPFAM" id="SSF47769">
    <property type="entry name" value="SAM/Pointed domain"/>
    <property type="match status" value="1"/>
</dbReference>
<feature type="compositionally biased region" description="Polar residues" evidence="11">
    <location>
        <begin position="1375"/>
        <end position="1385"/>
    </location>
</feature>
<evidence type="ECO:0000256" key="9">
    <source>
        <dbReference type="ARBA" id="ARBA00048329"/>
    </source>
</evidence>
<dbReference type="InterPro" id="IPR017441">
    <property type="entry name" value="Protein_kinase_ATP_BS"/>
</dbReference>
<dbReference type="EC" id="2.7.11.25" evidence="2"/>
<dbReference type="PROSITE" id="PS00107">
    <property type="entry name" value="PROTEIN_KINASE_ATP"/>
    <property type="match status" value="1"/>
</dbReference>
<feature type="region of interest" description="Disordered" evidence="11">
    <location>
        <begin position="945"/>
        <end position="996"/>
    </location>
</feature>
<feature type="compositionally biased region" description="Polar residues" evidence="11">
    <location>
        <begin position="961"/>
        <end position="976"/>
    </location>
</feature>
<feature type="compositionally biased region" description="Low complexity" evidence="11">
    <location>
        <begin position="1590"/>
        <end position="1618"/>
    </location>
</feature>
<name>A0A5E8B406_9ASCO</name>
<dbReference type="InterPro" id="IPR011009">
    <property type="entry name" value="Kinase-like_dom_sf"/>
</dbReference>
<dbReference type="GO" id="GO:0005524">
    <property type="term" value="F:ATP binding"/>
    <property type="evidence" value="ECO:0007669"/>
    <property type="project" value="UniProtKB-UniRule"/>
</dbReference>
<dbReference type="Gene3D" id="1.10.150.50">
    <property type="entry name" value="Transcription Factor, Ets-1"/>
    <property type="match status" value="1"/>
</dbReference>
<feature type="compositionally biased region" description="Basic and acidic residues" evidence="11">
    <location>
        <begin position="2140"/>
        <end position="2151"/>
    </location>
</feature>
<dbReference type="PROSITE" id="PS00108">
    <property type="entry name" value="PROTEIN_KINASE_ST"/>
    <property type="match status" value="1"/>
</dbReference>
<feature type="compositionally biased region" description="Polar residues" evidence="11">
    <location>
        <begin position="1579"/>
        <end position="1589"/>
    </location>
</feature>
<dbReference type="PANTHER" id="PTHR11584">
    <property type="entry name" value="SERINE/THREONINE PROTEIN KINASE"/>
    <property type="match status" value="1"/>
</dbReference>
<evidence type="ECO:0000256" key="8">
    <source>
        <dbReference type="ARBA" id="ARBA00047559"/>
    </source>
</evidence>
<feature type="compositionally biased region" description="Polar residues" evidence="11">
    <location>
        <begin position="1179"/>
        <end position="1189"/>
    </location>
</feature>
<dbReference type="PANTHER" id="PTHR11584:SF369">
    <property type="entry name" value="MITOGEN-ACTIVATED PROTEIN KINASE KINASE KINASE 19-RELATED"/>
    <property type="match status" value="1"/>
</dbReference>
<comment type="catalytic activity">
    <reaction evidence="8">
        <text>L-threonyl-[protein] + ATP = O-phospho-L-threonyl-[protein] + ADP + H(+)</text>
        <dbReference type="Rhea" id="RHEA:46608"/>
        <dbReference type="Rhea" id="RHEA-COMP:11060"/>
        <dbReference type="Rhea" id="RHEA-COMP:11605"/>
        <dbReference type="ChEBI" id="CHEBI:15378"/>
        <dbReference type="ChEBI" id="CHEBI:30013"/>
        <dbReference type="ChEBI" id="CHEBI:30616"/>
        <dbReference type="ChEBI" id="CHEBI:61977"/>
        <dbReference type="ChEBI" id="CHEBI:456216"/>
        <dbReference type="EC" id="2.7.11.25"/>
    </reaction>
</comment>
<feature type="compositionally biased region" description="Basic and acidic residues" evidence="11">
    <location>
        <begin position="1045"/>
        <end position="1054"/>
    </location>
</feature>
<dbReference type="Gene3D" id="1.10.510.10">
    <property type="entry name" value="Transferase(Phosphotransferase) domain 1"/>
    <property type="match status" value="1"/>
</dbReference>
<dbReference type="Pfam" id="PF00069">
    <property type="entry name" value="Pkinase"/>
    <property type="match status" value="1"/>
</dbReference>
<evidence type="ECO:0000256" key="7">
    <source>
        <dbReference type="ARBA" id="ARBA00022840"/>
    </source>
</evidence>
<dbReference type="GeneID" id="43579637"/>
<feature type="region of interest" description="Disordered" evidence="11">
    <location>
        <begin position="56"/>
        <end position="348"/>
    </location>
</feature>
<sequence length="2151" mass="236023">MSSSLPITNSAPKNTPQDEKQKSLKKKSSAVNLVENVPTFIIDSSVPILSGSVEDIQGLDTTGSNPYPAMARPRKSLSALDAETADTDRASTKRSVSEGSVLQSMSTPLLSITPIVPSSKSPDSDLQKRSSSLNPDKTVFLQNHQSSITSNMESKSEKEPSTSSLTSKKAPSSSTLSPTIEASDNSSSPTSVWKETASQDLTPKKPSILTNNSFSTSHRNVQVIESPNTSISPKNDFQNNSSQENSVSSKGSTPEKEHLDKRHSVSSLPGSPSNKPSRPSTSGSLETLSNPGHPSQYDSFNDSPQPEASSTPNIAHQSFSPLSPSTNISSRSRNASGQHVNYPNPMQGINFRTNDPNEWTLERVLTWLEHNKFGRDWIETFRSRNIHGAEFLSLVSYQKLKDLGHLSSSNDIYSTTPSRFIHILRKVFDRSSSTSNSTMDPQPFQSDIDEEDPISTYNTNNSIELFYNSEAMSSAAVGTTPVVDSLRLETDAVLSIPASANGNYQEYSFNSTQTMRLPINNSLSDNISEIDPQQVRIRNNNSNQLRPISTLDISTFKQTSPSSPTAFSNIFSRKHTKSNSSESFTGNPIQPTLSANLLISQEEKADKKTGLLNKFRRRDKDGNRDRLRASKSATNLFEVQNSQINSIPPMFASSQLSDSVGIFPYGNLDVQYEPVKPKEHQKIILVTTTNEHFTTINISDVTNLEELKTLIADKLNLDGWSHFTFHLTEFGCSEGLALDDVTFNNLVFNPSKLGYNPHSVLKIFIGNVIPFGSISPGQLSMEYEFSTNTSNYPATPSYLIHAHPDAANNEAVTQLQSDAEPPDYFSHKPLEQAAAVSPQAPLLTQQQQISFQEYIRNINHHTNKNKMGPASTRGTSKANLTNFGGPASYNYNQQYNHFNSNFLHPFEDTLSFRDPSRLSVASIDYSGRRSSEDSFKVIRPERREINFDDRRSSPYERRPSINPQAMSSRPSITNDRSISIPSISSSSSSSTSTLPLTFPSANNPHVSNSANASPAIGYDETLKSEKADDFDLTLSNDATGKIADKIEEQEKSEDNNESLSKPKIKINRHASIRTSRIYRSAGSEDSRNSILDSKSVAESDASFAPKTTEGRLSRQSSKLDRKSSVKLVPKRAAPPPPSSSPASSLPSPLLKSNKTQLHRTTSVITRGSGTRSSSRARSNITDSTGNFGYSISELPEETAHEVRRVSDSAVQISDSTGRKVSIGSRPPFVPYLTNNAPTKLDIKESDLLEEKTVPDNALYGLKEEGKQTYTPALGRQPSSRVSSLTHSLSRRSHRSVEDNEANFHENEVSFADAPAFEESDDSGSSSDEGLWAKKPPKLTEEKDDNNDNTEIEEKQEASNAQTFKTSVPMPPTQLRRLSQTLSTITSPPPLLYGSPPPPLPTSSPLKLTMDTTYSHPLPVQTNPPAESKQNIHPRSSSFNLSHNQAPLQGSQFQKLDDNSAQPTFQPILLDSSSSSEGRPTLHLDVSEAGANAPGNNNGKLKSATPMTPISYSDINMNGWAVRPPAEVVYENLERFFPNADLDRPIILDPQGMSPPASPNVDAPVKSHYLPPLSPVVEPNVSQEGSATLTSSSNLNIVSNSSDDQQDTLSSSNDTNTLTVPIRHNFSGARNLQSSLAASAVAPASIEQKPRRPSGSSTLIAPSIGNISTITCSNVIPSSVSSQPVASSTSDDNIPKDEVKVAPKNDTKSKSNEVDFVKYVKKTDPAIGIGIGGKNKLTMRTKSLRIVVQEATERRKRFQSLANLNTKGAINVNGPGGPGDVILGGSPAALLRRKSTKVWGQKVVEVKPDEFRTGSQQLSRLRDNRGKVKQFVWVKGELIGKGTFGKVYLALNATAGEMIAVKQVEVPQTLSDKNSLHQKEIIDAFHAEVETMKDLDHFNIVQYLGFEALPDVYNLFLEYVPGGTVGMALRKHGRFEISVSQYFTRQVLDGLSYLHSCGILHRDLKSDNILIDLDGVCKISDFGISKKSRDIYANDAAMSMQGTIFWMAPEVIHNVIDNEKQGYSAKVDIWSLGCVVLEMFAGRRPWSTDEAIAAMYKLGNARLAPPIPEDTKDFVTSVGKNFLDLCFKIDPELRPTAKELLEHEFCVVDPSFRFADTQLAKMIRVDDKEKKMKKQKQQQEQSKKQEEQLQKK</sequence>
<evidence type="ECO:0000256" key="6">
    <source>
        <dbReference type="ARBA" id="ARBA00022777"/>
    </source>
</evidence>
<keyword evidence="6" id="KW-0418">Kinase</keyword>
<feature type="compositionally biased region" description="Basic and acidic residues" evidence="11">
    <location>
        <begin position="1294"/>
        <end position="1307"/>
    </location>
</feature>
<feature type="compositionally biased region" description="Low complexity" evidence="11">
    <location>
        <begin position="1278"/>
        <end position="1287"/>
    </location>
</feature>
<dbReference type="PROSITE" id="PS50011">
    <property type="entry name" value="PROTEIN_KINASE_DOM"/>
    <property type="match status" value="1"/>
</dbReference>
<evidence type="ECO:0000256" key="4">
    <source>
        <dbReference type="ARBA" id="ARBA00022679"/>
    </source>
</evidence>
<dbReference type="Proteomes" id="UP000398389">
    <property type="component" value="Unassembled WGS sequence"/>
</dbReference>
<comment type="catalytic activity">
    <reaction evidence="9">
        <text>L-seryl-[protein] + ATP = O-phospho-L-seryl-[protein] + ADP + H(+)</text>
        <dbReference type="Rhea" id="RHEA:17989"/>
        <dbReference type="Rhea" id="RHEA-COMP:9863"/>
        <dbReference type="Rhea" id="RHEA-COMP:11604"/>
        <dbReference type="ChEBI" id="CHEBI:15378"/>
        <dbReference type="ChEBI" id="CHEBI:29999"/>
        <dbReference type="ChEBI" id="CHEBI:30616"/>
        <dbReference type="ChEBI" id="CHEBI:83421"/>
        <dbReference type="ChEBI" id="CHEBI:456216"/>
        <dbReference type="EC" id="2.7.11.25"/>
    </reaction>
</comment>
<feature type="compositionally biased region" description="Low complexity" evidence="11">
    <location>
        <begin position="1159"/>
        <end position="1178"/>
    </location>
</feature>
<dbReference type="RefSeq" id="XP_031851428.1">
    <property type="nucleotide sequence ID" value="XM_031995537.1"/>
</dbReference>
<dbReference type="PROSITE" id="PS50105">
    <property type="entry name" value="SAM_DOMAIN"/>
    <property type="match status" value="1"/>
</dbReference>
<keyword evidence="3" id="KW-0723">Serine/threonine-protein kinase</keyword>
<feature type="compositionally biased region" description="Low complexity" evidence="11">
    <location>
        <begin position="239"/>
        <end position="252"/>
    </location>
</feature>
<feature type="domain" description="Protein kinase" evidence="12">
    <location>
        <begin position="1832"/>
        <end position="2105"/>
    </location>
</feature>
<feature type="region of interest" description="Disordered" evidence="11">
    <location>
        <begin position="1"/>
        <end position="29"/>
    </location>
</feature>
<reference evidence="14 15" key="1">
    <citation type="submission" date="2019-09" db="EMBL/GenBank/DDBJ databases">
        <authorList>
            <person name="Brejova B."/>
        </authorList>
    </citation>
    <scope>NUCLEOTIDE SEQUENCE [LARGE SCALE GENOMIC DNA]</scope>
</reference>
<accession>A0A5E8B406</accession>
<gene>
    <name evidence="14" type="ORF">SAPINGB_P000814</name>
</gene>
<dbReference type="InterPro" id="IPR013761">
    <property type="entry name" value="SAM/pointed_sf"/>
</dbReference>
<dbReference type="InterPro" id="IPR008271">
    <property type="entry name" value="Ser/Thr_kinase_AS"/>
</dbReference>
<feature type="compositionally biased region" description="Low complexity" evidence="11">
    <location>
        <begin position="161"/>
        <end position="179"/>
    </location>
</feature>
<organism evidence="14 15">
    <name type="scientific">Magnusiomyces paraingens</name>
    <dbReference type="NCBI Taxonomy" id="2606893"/>
    <lineage>
        <taxon>Eukaryota</taxon>
        <taxon>Fungi</taxon>
        <taxon>Dikarya</taxon>
        <taxon>Ascomycota</taxon>
        <taxon>Saccharomycotina</taxon>
        <taxon>Dipodascomycetes</taxon>
        <taxon>Dipodascales</taxon>
        <taxon>Dipodascaceae</taxon>
        <taxon>Magnusiomyces</taxon>
    </lineage>
</organism>
<feature type="compositionally biased region" description="Basic and acidic residues" evidence="11">
    <location>
        <begin position="945"/>
        <end position="959"/>
    </location>
</feature>
<protein>
    <recommendedName>
        <fullName evidence="2">mitogen-activated protein kinase kinase kinase</fullName>
        <ecNumber evidence="2">2.7.11.25</ecNumber>
    </recommendedName>
</protein>
<feature type="compositionally biased region" description="Polar residues" evidence="11">
    <location>
        <begin position="129"/>
        <end position="152"/>
    </location>
</feature>
<feature type="compositionally biased region" description="Basic and acidic residues" evidence="11">
    <location>
        <begin position="253"/>
        <end position="263"/>
    </location>
</feature>
<evidence type="ECO:0000259" key="13">
    <source>
        <dbReference type="PROSITE" id="PS50105"/>
    </source>
</evidence>
<feature type="compositionally biased region" description="Low complexity" evidence="11">
    <location>
        <begin position="1140"/>
        <end position="1150"/>
    </location>
</feature>
<feature type="region of interest" description="Disordered" evidence="11">
    <location>
        <begin position="432"/>
        <end position="453"/>
    </location>
</feature>
<evidence type="ECO:0000256" key="5">
    <source>
        <dbReference type="ARBA" id="ARBA00022741"/>
    </source>
</evidence>
<feature type="region of interest" description="Disordered" evidence="11">
    <location>
        <begin position="1216"/>
        <end position="1235"/>
    </location>
</feature>
<dbReference type="OrthoDB" id="266718at2759"/>
<dbReference type="InterPro" id="IPR001660">
    <property type="entry name" value="SAM"/>
</dbReference>
<feature type="compositionally biased region" description="Polar residues" evidence="11">
    <location>
        <begin position="265"/>
        <end position="341"/>
    </location>
</feature>
<evidence type="ECO:0000256" key="2">
    <source>
        <dbReference type="ARBA" id="ARBA00012406"/>
    </source>
</evidence>
<keyword evidence="15" id="KW-1185">Reference proteome</keyword>
<evidence type="ECO:0000259" key="12">
    <source>
        <dbReference type="PROSITE" id="PS50011"/>
    </source>
</evidence>
<feature type="region of interest" description="Disordered" evidence="11">
    <location>
        <begin position="1045"/>
        <end position="1189"/>
    </location>
</feature>
<keyword evidence="4" id="KW-0808">Transferase</keyword>
<feature type="region of interest" description="Disordered" evidence="11">
    <location>
        <begin position="1573"/>
        <end position="1618"/>
    </location>
</feature>
<feature type="compositionally biased region" description="Polar residues" evidence="11">
    <location>
        <begin position="180"/>
        <end position="201"/>
    </location>
</feature>
<dbReference type="GO" id="GO:0004709">
    <property type="term" value="F:MAP kinase kinase kinase activity"/>
    <property type="evidence" value="ECO:0007669"/>
    <property type="project" value="UniProtKB-EC"/>
</dbReference>
<evidence type="ECO:0000313" key="14">
    <source>
        <dbReference type="EMBL" id="VVT45616.1"/>
    </source>
</evidence>
<dbReference type="InterPro" id="IPR000719">
    <property type="entry name" value="Prot_kinase_dom"/>
</dbReference>
<feature type="compositionally biased region" description="Basic and acidic residues" evidence="11">
    <location>
        <begin position="1692"/>
        <end position="1707"/>
    </location>
</feature>
<dbReference type="SUPFAM" id="SSF56112">
    <property type="entry name" value="Protein kinase-like (PK-like)"/>
    <property type="match status" value="1"/>
</dbReference>
<feature type="domain" description="SAM" evidence="13">
    <location>
        <begin position="359"/>
        <end position="404"/>
    </location>
</feature>
<feature type="compositionally biased region" description="Polar residues" evidence="11">
    <location>
        <begin position="1"/>
        <end position="15"/>
    </location>
</feature>